<dbReference type="UniPathway" id="UPA00053">
    <property type="reaction ID" value="UER00086"/>
</dbReference>
<keyword evidence="7" id="KW-0057">Aromatic amino acid biosynthesis</keyword>
<evidence type="ECO:0000313" key="12">
    <source>
        <dbReference type="Proteomes" id="UP000580839"/>
    </source>
</evidence>
<dbReference type="PANTHER" id="PTHR21272">
    <property type="entry name" value="CATABOLIC 3-DEHYDROQUINASE"/>
    <property type="match status" value="1"/>
</dbReference>
<dbReference type="GO" id="GO:0019631">
    <property type="term" value="P:quinate catabolic process"/>
    <property type="evidence" value="ECO:0007669"/>
    <property type="project" value="TreeGrafter"/>
</dbReference>
<dbReference type="AlphaFoldDB" id="A0A849SLJ1"/>
<dbReference type="EC" id="4.2.1.10" evidence="5 7"/>
<dbReference type="EMBL" id="JABFRW010000067">
    <property type="protein sequence ID" value="NOT33707.1"/>
    <property type="molecule type" value="Genomic_DNA"/>
</dbReference>
<dbReference type="NCBIfam" id="NF003807">
    <property type="entry name" value="PRK05395.1-4"/>
    <property type="match status" value="1"/>
</dbReference>
<evidence type="ECO:0000256" key="1">
    <source>
        <dbReference type="ARBA" id="ARBA00001864"/>
    </source>
</evidence>
<dbReference type="GO" id="GO:0003855">
    <property type="term" value="F:3-dehydroquinate dehydratase activity"/>
    <property type="evidence" value="ECO:0007669"/>
    <property type="project" value="UniProtKB-UniRule"/>
</dbReference>
<dbReference type="Pfam" id="PF01220">
    <property type="entry name" value="DHquinase_II"/>
    <property type="match status" value="1"/>
</dbReference>
<evidence type="ECO:0000256" key="10">
    <source>
        <dbReference type="PIRSR" id="PIRSR001399-3"/>
    </source>
</evidence>
<evidence type="ECO:0000256" key="2">
    <source>
        <dbReference type="ARBA" id="ARBA00004902"/>
    </source>
</evidence>
<protein>
    <recommendedName>
        <fullName evidence="5 7">3-dehydroquinate dehydratase</fullName>
        <shortName evidence="7">3-dehydroquinase</shortName>
        <ecNumber evidence="5 7">4.2.1.10</ecNumber>
    </recommendedName>
    <alternativeName>
        <fullName evidence="7">Type II DHQase</fullName>
    </alternativeName>
</protein>
<comment type="caution">
    <text evidence="11">The sequence shown here is derived from an EMBL/GenBank/DDBJ whole genome shotgun (WGS) entry which is preliminary data.</text>
</comment>
<reference evidence="11 12" key="1">
    <citation type="submission" date="2020-04" db="EMBL/GenBank/DDBJ databases">
        <title>Metagenomic profiling of ammonia- and methane-oxidizing microorganisms in a Dutch drinking water treatment plant.</title>
        <authorList>
            <person name="Poghosyan L."/>
            <person name="Leucker S."/>
        </authorList>
    </citation>
    <scope>NUCLEOTIDE SEQUENCE [LARGE SCALE GENOMIC DNA]</scope>
    <source>
        <strain evidence="11">S-RSF-IL-03</strain>
    </source>
</reference>
<gene>
    <name evidence="7" type="primary">aroQ</name>
    <name evidence="11" type="ORF">HOP12_05985</name>
</gene>
<accession>A0A849SLJ1</accession>
<feature type="binding site" evidence="7 9">
    <location>
        <position position="75"/>
    </location>
    <ligand>
        <name>substrate</name>
    </ligand>
</feature>
<feature type="binding site" evidence="7 9">
    <location>
        <position position="112"/>
    </location>
    <ligand>
        <name>substrate</name>
    </ligand>
</feature>
<comment type="pathway">
    <text evidence="2 7">Metabolic intermediate biosynthesis; chorismate biosynthesis; chorismate from D-erythrose 4-phosphate and phosphoenolpyruvate: step 3/7.</text>
</comment>
<dbReference type="InterPro" id="IPR001874">
    <property type="entry name" value="DHquinase_II"/>
</dbReference>
<dbReference type="Gene3D" id="3.40.50.9100">
    <property type="entry name" value="Dehydroquinase, class II"/>
    <property type="match status" value="1"/>
</dbReference>
<sequence>MSLRILVLHGPNLDALGTREPQVYGRETLGDVERALSELGRESDCEIESRQTQHEGVLIEALYGARGHSDGVLLNPGGLTHTSVALRDAVLACGLPVVEVHVTNPHTREAFRHRSLVSGAALGVVQGFGIDSYRLALRGLIAHLRRDRAS</sequence>
<evidence type="ECO:0000256" key="8">
    <source>
        <dbReference type="PIRSR" id="PIRSR001399-1"/>
    </source>
</evidence>
<dbReference type="Proteomes" id="UP000580839">
    <property type="component" value="Unassembled WGS sequence"/>
</dbReference>
<evidence type="ECO:0000256" key="5">
    <source>
        <dbReference type="ARBA" id="ARBA00012060"/>
    </source>
</evidence>
<proteinExistence type="inferred from homology"/>
<evidence type="ECO:0000256" key="3">
    <source>
        <dbReference type="ARBA" id="ARBA00011037"/>
    </source>
</evidence>
<keyword evidence="6 7" id="KW-0456">Lyase</keyword>
<feature type="binding site" evidence="7 9">
    <location>
        <position position="88"/>
    </location>
    <ligand>
        <name>substrate</name>
    </ligand>
</feature>
<dbReference type="GO" id="GO:0009073">
    <property type="term" value="P:aromatic amino acid family biosynthetic process"/>
    <property type="evidence" value="ECO:0007669"/>
    <property type="project" value="UniProtKB-KW"/>
</dbReference>
<dbReference type="NCBIfam" id="NF003805">
    <property type="entry name" value="PRK05395.1-2"/>
    <property type="match status" value="1"/>
</dbReference>
<comment type="function">
    <text evidence="7">Catalyzes a trans-dehydration via an enolate intermediate.</text>
</comment>
<evidence type="ECO:0000313" key="11">
    <source>
        <dbReference type="EMBL" id="NOT33707.1"/>
    </source>
</evidence>
<comment type="catalytic activity">
    <reaction evidence="1 7">
        <text>3-dehydroquinate = 3-dehydroshikimate + H2O</text>
        <dbReference type="Rhea" id="RHEA:21096"/>
        <dbReference type="ChEBI" id="CHEBI:15377"/>
        <dbReference type="ChEBI" id="CHEBI:16630"/>
        <dbReference type="ChEBI" id="CHEBI:32364"/>
        <dbReference type="EC" id="4.2.1.10"/>
    </reaction>
</comment>
<dbReference type="GO" id="GO:0009423">
    <property type="term" value="P:chorismate biosynthetic process"/>
    <property type="evidence" value="ECO:0007669"/>
    <property type="project" value="UniProtKB-UniRule"/>
</dbReference>
<dbReference type="PIRSF" id="PIRSF001399">
    <property type="entry name" value="DHquinase_II"/>
    <property type="match status" value="1"/>
</dbReference>
<feature type="binding site" evidence="7 9">
    <location>
        <position position="81"/>
    </location>
    <ligand>
        <name>substrate</name>
    </ligand>
</feature>
<name>A0A849SLJ1_UNCEI</name>
<dbReference type="SUPFAM" id="SSF52304">
    <property type="entry name" value="Type II 3-dehydroquinate dehydratase"/>
    <property type="match status" value="1"/>
</dbReference>
<comment type="similarity">
    <text evidence="3 7">Belongs to the type-II 3-dehydroquinase family.</text>
</comment>
<feature type="site" description="Transition state stabilizer" evidence="7 10">
    <location>
        <position position="19"/>
    </location>
</feature>
<comment type="subunit">
    <text evidence="4 7">Homododecamer.</text>
</comment>
<dbReference type="PROSITE" id="PS01029">
    <property type="entry name" value="DEHYDROQUINASE_II"/>
    <property type="match status" value="1"/>
</dbReference>
<evidence type="ECO:0000256" key="7">
    <source>
        <dbReference type="HAMAP-Rule" id="MF_00169"/>
    </source>
</evidence>
<dbReference type="NCBIfam" id="NF003806">
    <property type="entry name" value="PRK05395.1-3"/>
    <property type="match status" value="1"/>
</dbReference>
<feature type="binding site" evidence="7 9">
    <location>
        <begin position="102"/>
        <end position="103"/>
    </location>
    <ligand>
        <name>substrate</name>
    </ligand>
</feature>
<dbReference type="InterPro" id="IPR018509">
    <property type="entry name" value="DHquinase_II_CS"/>
</dbReference>
<dbReference type="InterPro" id="IPR036441">
    <property type="entry name" value="DHquinase_II_sf"/>
</dbReference>
<evidence type="ECO:0000256" key="4">
    <source>
        <dbReference type="ARBA" id="ARBA00011193"/>
    </source>
</evidence>
<feature type="active site" description="Proton acceptor" evidence="7 8">
    <location>
        <position position="24"/>
    </location>
</feature>
<dbReference type="GO" id="GO:0008652">
    <property type="term" value="P:amino acid biosynthetic process"/>
    <property type="evidence" value="ECO:0007669"/>
    <property type="project" value="UniProtKB-KW"/>
</dbReference>
<feature type="active site" description="Proton donor" evidence="7 8">
    <location>
        <position position="101"/>
    </location>
</feature>
<evidence type="ECO:0000256" key="9">
    <source>
        <dbReference type="PIRSR" id="PIRSR001399-2"/>
    </source>
</evidence>
<organism evidence="11 12">
    <name type="scientific">Eiseniibacteriota bacterium</name>
    <dbReference type="NCBI Taxonomy" id="2212470"/>
    <lineage>
        <taxon>Bacteria</taxon>
        <taxon>Candidatus Eiseniibacteriota</taxon>
    </lineage>
</organism>
<dbReference type="PANTHER" id="PTHR21272:SF3">
    <property type="entry name" value="CATABOLIC 3-DEHYDROQUINASE"/>
    <property type="match status" value="1"/>
</dbReference>
<keyword evidence="7" id="KW-0028">Amino-acid biosynthesis</keyword>
<dbReference type="HAMAP" id="MF_00169">
    <property type="entry name" value="AroQ"/>
    <property type="match status" value="1"/>
</dbReference>
<dbReference type="CDD" id="cd00466">
    <property type="entry name" value="DHQase_II"/>
    <property type="match status" value="1"/>
</dbReference>
<evidence type="ECO:0000256" key="6">
    <source>
        <dbReference type="ARBA" id="ARBA00023239"/>
    </source>
</evidence>